<organism evidence="9 10">
    <name type="scientific">Arabidopsis thaliana</name>
    <name type="common">Mouse-ear cress</name>
    <dbReference type="NCBI Taxonomy" id="3702"/>
    <lineage>
        <taxon>Eukaryota</taxon>
        <taxon>Viridiplantae</taxon>
        <taxon>Streptophyta</taxon>
        <taxon>Embryophyta</taxon>
        <taxon>Tracheophyta</taxon>
        <taxon>Spermatophyta</taxon>
        <taxon>Magnoliopsida</taxon>
        <taxon>eudicotyledons</taxon>
        <taxon>Gunneridae</taxon>
        <taxon>Pentapetalae</taxon>
        <taxon>rosids</taxon>
        <taxon>malvids</taxon>
        <taxon>Brassicales</taxon>
        <taxon>Brassicaceae</taxon>
        <taxon>Camelineae</taxon>
        <taxon>Arabidopsis</taxon>
    </lineage>
</organism>
<comment type="subcellular location">
    <subcellularLocation>
        <location evidence="1">Endomembrane system</location>
        <topology evidence="1">Multi-pass membrane protein</topology>
    </subcellularLocation>
</comment>
<reference evidence="10" key="3">
    <citation type="journal article" date="2017" name="Plant J.">
        <title>Araport11: a complete reannotation of the Arabidopsis thaliana reference genome.</title>
        <authorList>
            <person name="Cheng C.Y."/>
            <person name="Krishnakumar V."/>
            <person name="Chan A.P."/>
            <person name="Thibaud-Nissen F."/>
            <person name="Schobel S."/>
            <person name="Town C.D."/>
        </authorList>
    </citation>
    <scope>GENOME REANNOTATION</scope>
    <source>
        <strain evidence="10">cv. Columbia</strain>
    </source>
</reference>
<feature type="domain" description="3-oxo-5-alpha-steroid 4-dehydrogenase C-terminal" evidence="7">
    <location>
        <begin position="281"/>
        <end position="367"/>
    </location>
</feature>
<feature type="transmembrane region" description="Helical" evidence="6">
    <location>
        <begin position="166"/>
        <end position="188"/>
    </location>
</feature>
<comment type="pathway">
    <text evidence="2">Protein modification; protein glycosylation.</text>
</comment>
<evidence type="ECO:0007829" key="13">
    <source>
        <dbReference type="ProteomicsDB" id="A0A1P8B2E4"/>
    </source>
</evidence>
<dbReference type="TAIR" id="AT2G16530">
    <property type="gene designation" value="PPRD2"/>
</dbReference>
<name>A0A1P8B2E4_ARATH</name>
<dbReference type="Proteomes" id="UP000006548">
    <property type="component" value="Chromosome 2"/>
</dbReference>
<keyword evidence="10" id="KW-1185">Reference proteome</keyword>
<dbReference type="EMBL" id="CP002685">
    <property type="protein sequence ID" value="ANM63070.1"/>
    <property type="molecule type" value="Genomic_DNA"/>
</dbReference>
<dbReference type="GO" id="GO:0012505">
    <property type="term" value="C:endomembrane system"/>
    <property type="evidence" value="ECO:0007669"/>
    <property type="project" value="UniProtKB-SubCell"/>
</dbReference>
<evidence type="ECO:0007829" key="14">
    <source>
        <dbReference type="PubMed" id="19245862"/>
    </source>
</evidence>
<evidence type="ECO:0000259" key="7">
    <source>
        <dbReference type="Pfam" id="PF02544"/>
    </source>
</evidence>
<proteinExistence type="evidence at protein level"/>
<keyword evidence="5 6" id="KW-0472">Membrane</keyword>
<sequence>MVELEIVWLVRGAWITVWIVSILPLVIASIPTSKLNSFRELVLSFAGRGKILHPSSQKFTIPQKCFAHFYVIGVVWTTLLLAATWMYACKMAPLSSEEFQLSDIASRLAGGSDVFSVHKSNMTPVEHRFKVWRAVFLLLLMEIHVLRRLIESFYVFKYSPSARMHILGYFAGLFFYVTAPLSLCSNIAPEVAGFVGNQVAEFIANGKSHTSAPEFNLLSSISPLMKLGSLQWIGGAIFLWGWIHQRRCHAILVSLTNSFCSLFLSFDHVEYKTLLQGSLRENPSQAKEYIIPYGDWFGMVSSPHFLAEIVLYAGLLIASGGTDITIWLLFGFVAANLTYAAGETHRWYLRKFENYPANRHAIFPYVY</sequence>
<evidence type="ECO:0007829" key="12">
    <source>
        <dbReference type="PeptideAtlas" id="A0A1P8B2E4"/>
    </source>
</evidence>
<dbReference type="PANTHER" id="PTHR14624">
    <property type="entry name" value="DFG10 PROTEIN"/>
    <property type="match status" value="1"/>
</dbReference>
<evidence type="ECO:0000256" key="1">
    <source>
        <dbReference type="ARBA" id="ARBA00004127"/>
    </source>
</evidence>
<dbReference type="UniPathway" id="UPA00378"/>
<evidence type="ECO:0000256" key="4">
    <source>
        <dbReference type="ARBA" id="ARBA00022989"/>
    </source>
</evidence>
<dbReference type="GeneID" id="816152"/>
<feature type="transmembrane region" description="Helical" evidence="6">
    <location>
        <begin position="250"/>
        <end position="266"/>
    </location>
</feature>
<dbReference type="OrthoDB" id="541710at2759"/>
<dbReference type="GO" id="GO:0016627">
    <property type="term" value="F:oxidoreductase activity, acting on the CH-CH group of donors"/>
    <property type="evidence" value="ECO:0007669"/>
    <property type="project" value="InterPro"/>
</dbReference>
<dbReference type="AlphaFoldDB" id="A0A1P8B2E4"/>
<feature type="transmembrane region" description="Helical" evidence="6">
    <location>
        <begin position="224"/>
        <end position="243"/>
    </location>
</feature>
<evidence type="ECO:0000313" key="8">
    <source>
        <dbReference type="Araport" id="AT2G16530"/>
    </source>
</evidence>
<evidence type="ECO:0000256" key="6">
    <source>
        <dbReference type="SAM" id="Phobius"/>
    </source>
</evidence>
<dbReference type="GO" id="GO:0006488">
    <property type="term" value="P:dolichol-linked oligosaccharide biosynthetic process"/>
    <property type="evidence" value="ECO:0007669"/>
    <property type="project" value="InterPro"/>
</dbReference>
<protein>
    <submittedName>
        <fullName evidence="9">3-oxo-5-alpha-steroid 4-dehydrogenase family protein</fullName>
    </submittedName>
</protein>
<keyword evidence="3 6" id="KW-0812">Transmembrane</keyword>
<dbReference type="InterPro" id="IPR001104">
    <property type="entry name" value="3-oxo-5_a-steroid_4-DH_C"/>
</dbReference>
<dbReference type="PANTHER" id="PTHR14624:SF0">
    <property type="entry name" value="POLYPRENOL REDUCTASE"/>
    <property type="match status" value="1"/>
</dbReference>
<evidence type="ECO:0000256" key="3">
    <source>
        <dbReference type="ARBA" id="ARBA00022692"/>
    </source>
</evidence>
<reference evidence="9 10" key="1">
    <citation type="journal article" date="1999" name="Nature">
        <title>Sequence and analysis of chromosome 2 of the plant Arabidopsis thaliana.</title>
        <authorList>
            <person name="Lin X."/>
            <person name="Kaul S."/>
            <person name="Rounsley S."/>
            <person name="Shea T.P."/>
            <person name="Benito M.I."/>
            <person name="Town C.D."/>
            <person name="Fujii C.Y."/>
            <person name="Mason T."/>
            <person name="Bowman C.L."/>
            <person name="Barnstead M."/>
            <person name="Feldblyum T.V."/>
            <person name="Buell C.R."/>
            <person name="Ketchum K.A."/>
            <person name="Lee J."/>
            <person name="Ronning C.M."/>
            <person name="Koo H.L."/>
            <person name="Moffat K.S."/>
            <person name="Cronin L.A."/>
            <person name="Shen M."/>
            <person name="Pai G."/>
            <person name="Van Aken S."/>
            <person name="Umayam L."/>
            <person name="Tallon L.J."/>
            <person name="Gill J.E."/>
            <person name="Adams M.D."/>
            <person name="Carrera A.J."/>
            <person name="Creasy T.H."/>
            <person name="Goodman H.M."/>
            <person name="Somerville C.R."/>
            <person name="Copenhaver G.P."/>
            <person name="Preuss D."/>
            <person name="Nierman W.C."/>
            <person name="White O."/>
            <person name="Eisen J.A."/>
            <person name="Salzberg S.L."/>
            <person name="Fraser C.M."/>
            <person name="Venter J.C."/>
        </authorList>
    </citation>
    <scope>NUCLEOTIDE SEQUENCE [LARGE SCALE GENOMIC DNA]</scope>
    <source>
        <strain evidence="10">cv. Columbia</strain>
    </source>
</reference>
<keyword evidence="12 13" id="KW-1267">Proteomics identification</keyword>
<evidence type="ECO:0000313" key="9">
    <source>
        <dbReference type="EMBL" id="ANM63070.1"/>
    </source>
</evidence>
<dbReference type="InterPro" id="IPR039698">
    <property type="entry name" value="Dfg10/SRD5A3"/>
</dbReference>
<evidence type="ECO:0000256" key="5">
    <source>
        <dbReference type="ARBA" id="ARBA00023136"/>
    </source>
</evidence>
<dbReference type="RefSeq" id="NP_001325182.1">
    <property type="nucleotide sequence ID" value="NM_001335478.1"/>
</dbReference>
<feature type="transmembrane region" description="Helical" evidence="6">
    <location>
        <begin position="309"/>
        <end position="342"/>
    </location>
</feature>
<accession>A0A1P8B2E4</accession>
<dbReference type="ExpressionAtlas" id="A0A1P8B2E4">
    <property type="expression patterns" value="baseline and differential"/>
</dbReference>
<evidence type="ECO:0000256" key="2">
    <source>
        <dbReference type="ARBA" id="ARBA00004922"/>
    </source>
</evidence>
<keyword evidence="4 6" id="KW-1133">Transmembrane helix</keyword>
<dbReference type="PROSITE" id="PS50244">
    <property type="entry name" value="S5A_REDUCTASE"/>
    <property type="match status" value="1"/>
</dbReference>
<dbReference type="GO" id="GO:0006629">
    <property type="term" value="P:lipid metabolic process"/>
    <property type="evidence" value="ECO:0007669"/>
    <property type="project" value="InterPro"/>
</dbReference>
<dbReference type="Pfam" id="PF02544">
    <property type="entry name" value="Steroid_dh"/>
    <property type="match status" value="1"/>
</dbReference>
<reference evidence="14" key="2">
    <citation type="journal article" date="2009" name="J. Proteomics">
        <title>Phosphoproteomic analysis of nuclei-enriched fractions from Arabidopsis thaliana.</title>
        <authorList>
            <person name="Jones A.M."/>
            <person name="MacLean D."/>
            <person name="Studholme D.J."/>
            <person name="Serna-Sanz A."/>
            <person name="Andreasson E."/>
            <person name="Rathjen J.P."/>
            <person name="Peck S.C."/>
        </authorList>
    </citation>
    <scope>IDENTIFICATION BY MASS SPECTROMETRY [LARGE SCALE ANALYSIS]</scope>
</reference>
<evidence type="ECO:0000313" key="10">
    <source>
        <dbReference type="Proteomes" id="UP000006548"/>
    </source>
</evidence>
<feature type="transmembrane region" description="Helical" evidence="6">
    <location>
        <begin position="65"/>
        <end position="88"/>
    </location>
</feature>
<gene>
    <name evidence="11" type="primary">PPRD2</name>
    <name evidence="8 9" type="ordered locus">At2g16530</name>
    <name evidence="9" type="ORF">F1P15.9</name>
    <name evidence="9" type="ORF">F1P15_9</name>
</gene>
<feature type="transmembrane region" description="Helical" evidence="6">
    <location>
        <begin position="6"/>
        <end position="30"/>
    </location>
</feature>
<dbReference type="Araport" id="AT2G16530"/>
<evidence type="ECO:0000313" key="11">
    <source>
        <dbReference type="TAIR" id="AT2G16530"/>
    </source>
</evidence>